<dbReference type="Proteomes" id="UP000326364">
    <property type="component" value="Unassembled WGS sequence"/>
</dbReference>
<organism evidence="1 2">
    <name type="scientific">Sphingobium limneticum</name>
    <dbReference type="NCBI Taxonomy" id="1007511"/>
    <lineage>
        <taxon>Bacteria</taxon>
        <taxon>Pseudomonadati</taxon>
        <taxon>Pseudomonadota</taxon>
        <taxon>Alphaproteobacteria</taxon>
        <taxon>Sphingomonadales</taxon>
        <taxon>Sphingomonadaceae</taxon>
        <taxon>Sphingobium</taxon>
    </lineage>
</organism>
<protein>
    <submittedName>
        <fullName evidence="1">Uncharacterized protein</fullName>
    </submittedName>
</protein>
<reference evidence="1 2" key="1">
    <citation type="submission" date="2019-09" db="EMBL/GenBank/DDBJ databases">
        <authorList>
            <person name="Feng G."/>
        </authorList>
    </citation>
    <scope>NUCLEOTIDE SEQUENCE [LARGE SCALE GENOMIC DNA]</scope>
    <source>
        <strain evidence="1 2">KACC 19284</strain>
    </source>
</reference>
<evidence type="ECO:0000313" key="2">
    <source>
        <dbReference type="Proteomes" id="UP000326364"/>
    </source>
</evidence>
<evidence type="ECO:0000313" key="1">
    <source>
        <dbReference type="EMBL" id="KAA9015922.1"/>
    </source>
</evidence>
<gene>
    <name evidence="1" type="ORF">F4U96_13760</name>
</gene>
<dbReference type="RefSeq" id="WP_150426226.1">
    <property type="nucleotide sequence ID" value="NZ_VYQA01000010.1"/>
</dbReference>
<dbReference type="EMBL" id="VYQB01000009">
    <property type="protein sequence ID" value="KAA9015922.1"/>
    <property type="molecule type" value="Genomic_DNA"/>
</dbReference>
<comment type="caution">
    <text evidence="1">The sequence shown here is derived from an EMBL/GenBank/DDBJ whole genome shotgun (WGS) entry which is preliminary data.</text>
</comment>
<sequence>MAKIGKRTIKCEGGCEASGAKGISRAASTPPHVVGGATRAVRPPGMPPGGAHGRIIEAGGIVIILSL</sequence>
<name>A0ABQ6TCW9_9SPHN</name>
<keyword evidence="2" id="KW-1185">Reference proteome</keyword>
<accession>A0ABQ6TCW9</accession>
<proteinExistence type="predicted"/>